<organism evidence="2 3">
    <name type="scientific">Aspergillus brasiliensis</name>
    <dbReference type="NCBI Taxonomy" id="319629"/>
    <lineage>
        <taxon>Eukaryota</taxon>
        <taxon>Fungi</taxon>
        <taxon>Dikarya</taxon>
        <taxon>Ascomycota</taxon>
        <taxon>Pezizomycotina</taxon>
        <taxon>Eurotiomycetes</taxon>
        <taxon>Eurotiomycetidae</taxon>
        <taxon>Eurotiales</taxon>
        <taxon>Aspergillaceae</taxon>
        <taxon>Aspergillus</taxon>
        <taxon>Aspergillus subgen. Circumdati</taxon>
    </lineage>
</organism>
<dbReference type="EMBL" id="BROQ01000468">
    <property type="protein sequence ID" value="GKZ27980.1"/>
    <property type="molecule type" value="Genomic_DNA"/>
</dbReference>
<reference evidence="2" key="1">
    <citation type="submission" date="2022-07" db="EMBL/GenBank/DDBJ databases">
        <title>Taxonomy of Aspergillus series Nigri: significant species reduction supported by multi-species coalescent approaches.</title>
        <authorList>
            <person name="Bian C."/>
            <person name="Kusuya Y."/>
            <person name="Sklenar F."/>
            <person name="D'hooge E."/>
            <person name="Yaguchi T."/>
            <person name="Takahashi H."/>
            <person name="Hubka V."/>
        </authorList>
    </citation>
    <scope>NUCLEOTIDE SEQUENCE</scope>
    <source>
        <strain evidence="2">CBS 733.88</strain>
    </source>
</reference>
<dbReference type="Proteomes" id="UP001143548">
    <property type="component" value="Unassembled WGS sequence"/>
</dbReference>
<evidence type="ECO:0000313" key="2">
    <source>
        <dbReference type="EMBL" id="GKZ27980.1"/>
    </source>
</evidence>
<feature type="region of interest" description="Disordered" evidence="1">
    <location>
        <begin position="59"/>
        <end position="78"/>
    </location>
</feature>
<protein>
    <submittedName>
        <fullName evidence="2">Uncharacterized protein</fullName>
    </submittedName>
</protein>
<evidence type="ECO:0000256" key="1">
    <source>
        <dbReference type="SAM" id="MobiDB-lite"/>
    </source>
</evidence>
<accession>A0A9W6DU97</accession>
<feature type="non-terminal residue" evidence="2">
    <location>
        <position position="98"/>
    </location>
</feature>
<comment type="caution">
    <text evidence="2">The sequence shown here is derived from an EMBL/GenBank/DDBJ whole genome shotgun (WGS) entry which is preliminary data.</text>
</comment>
<proteinExistence type="predicted"/>
<gene>
    <name evidence="2" type="ORF">AbraCBS73388_007984</name>
</gene>
<name>A0A9W6DU97_9EURO</name>
<dbReference type="AlphaFoldDB" id="A0A9W6DU97"/>
<evidence type="ECO:0000313" key="3">
    <source>
        <dbReference type="Proteomes" id="UP001143548"/>
    </source>
</evidence>
<sequence length="98" mass="10792">MILLLELELARRSNQPDTSSSNHVLQMLERSCDLWSHAKDIYEEAARVHEILAGMISSFGPKSATTSPPTGAGPSFDFQEFSPLVLPFDSVAQSLDKE</sequence>